<keyword evidence="4" id="KW-0274">FAD</keyword>
<dbReference type="GO" id="GO:0003995">
    <property type="term" value="F:acyl-CoA dehydrogenase activity"/>
    <property type="evidence" value="ECO:0007669"/>
    <property type="project" value="TreeGrafter"/>
</dbReference>
<dbReference type="InterPro" id="IPR050741">
    <property type="entry name" value="Acyl-CoA_dehydrogenase"/>
</dbReference>
<evidence type="ECO:0000259" key="8">
    <source>
        <dbReference type="Pfam" id="PF02771"/>
    </source>
</evidence>
<dbReference type="PANTHER" id="PTHR48083:SF2">
    <property type="entry name" value="MEDIUM-CHAIN SPECIFIC ACYL-COA DEHYDROGENASE, MITOCHONDRIAL"/>
    <property type="match status" value="1"/>
</dbReference>
<dbReference type="EC" id="1.3.99.-" evidence="9"/>
<dbReference type="InterPro" id="IPR036250">
    <property type="entry name" value="AcylCo_DH-like_C"/>
</dbReference>
<dbReference type="Pfam" id="PF02771">
    <property type="entry name" value="Acyl-CoA_dh_N"/>
    <property type="match status" value="1"/>
</dbReference>
<keyword evidence="5 9" id="KW-0560">Oxidoreductase</keyword>
<evidence type="ECO:0000256" key="4">
    <source>
        <dbReference type="ARBA" id="ARBA00022827"/>
    </source>
</evidence>
<dbReference type="InterPro" id="IPR013786">
    <property type="entry name" value="AcylCoA_DH/ox_N"/>
</dbReference>
<dbReference type="Proteomes" id="UP000320390">
    <property type="component" value="Chromosome"/>
</dbReference>
<dbReference type="Gene3D" id="1.20.140.10">
    <property type="entry name" value="Butyryl-CoA Dehydrogenase, subunit A, domain 3"/>
    <property type="match status" value="1"/>
</dbReference>
<accession>A0A518ETI1</accession>
<reference evidence="9 10" key="1">
    <citation type="submission" date="2019-02" db="EMBL/GenBank/DDBJ databases">
        <title>Deep-cultivation of Planctomycetes and their phenomic and genomic characterization uncovers novel biology.</title>
        <authorList>
            <person name="Wiegand S."/>
            <person name="Jogler M."/>
            <person name="Boedeker C."/>
            <person name="Pinto D."/>
            <person name="Vollmers J."/>
            <person name="Rivas-Marin E."/>
            <person name="Kohn T."/>
            <person name="Peeters S.H."/>
            <person name="Heuer A."/>
            <person name="Rast P."/>
            <person name="Oberbeckmann S."/>
            <person name="Bunk B."/>
            <person name="Jeske O."/>
            <person name="Meyerdierks A."/>
            <person name="Storesund J.E."/>
            <person name="Kallscheuer N."/>
            <person name="Luecker S."/>
            <person name="Lage O.M."/>
            <person name="Pohl T."/>
            <person name="Merkel B.J."/>
            <person name="Hornburger P."/>
            <person name="Mueller R.-W."/>
            <person name="Bruemmer F."/>
            <person name="Labrenz M."/>
            <person name="Spormann A.M."/>
            <person name="Op den Camp H."/>
            <person name="Overmann J."/>
            <person name="Amann R."/>
            <person name="Jetten M.S.M."/>
            <person name="Mascher T."/>
            <person name="Medema M.H."/>
            <person name="Devos D.P."/>
            <person name="Kaster A.-K."/>
            <person name="Ovreas L."/>
            <person name="Rohde M."/>
            <person name="Galperin M.Y."/>
            <person name="Jogler C."/>
        </authorList>
    </citation>
    <scope>NUCLEOTIDE SEQUENCE [LARGE SCALE GENOMIC DNA]</scope>
    <source>
        <strain evidence="9 10">Poly30</strain>
    </source>
</reference>
<organism evidence="9 10">
    <name type="scientific">Saltatorellus ferox</name>
    <dbReference type="NCBI Taxonomy" id="2528018"/>
    <lineage>
        <taxon>Bacteria</taxon>
        <taxon>Pseudomonadati</taxon>
        <taxon>Planctomycetota</taxon>
        <taxon>Planctomycetia</taxon>
        <taxon>Planctomycetia incertae sedis</taxon>
        <taxon>Saltatorellus</taxon>
    </lineage>
</organism>
<dbReference type="SUPFAM" id="SSF47203">
    <property type="entry name" value="Acyl-CoA dehydrogenase C-terminal domain-like"/>
    <property type="match status" value="1"/>
</dbReference>
<dbReference type="SUPFAM" id="SSF56645">
    <property type="entry name" value="Acyl-CoA dehydrogenase NM domain-like"/>
    <property type="match status" value="1"/>
</dbReference>
<dbReference type="GO" id="GO:0005737">
    <property type="term" value="C:cytoplasm"/>
    <property type="evidence" value="ECO:0007669"/>
    <property type="project" value="TreeGrafter"/>
</dbReference>
<dbReference type="EMBL" id="CP036434">
    <property type="protein sequence ID" value="QDV07397.1"/>
    <property type="molecule type" value="Genomic_DNA"/>
</dbReference>
<feature type="domain" description="Acyl-CoA dehydrogenase/oxidase N-terminal" evidence="8">
    <location>
        <begin position="128"/>
        <end position="214"/>
    </location>
</feature>
<evidence type="ECO:0000256" key="2">
    <source>
        <dbReference type="ARBA" id="ARBA00009347"/>
    </source>
</evidence>
<comment type="similarity">
    <text evidence="2">Belongs to the acyl-CoA dehydrogenase family.</text>
</comment>
<feature type="region of interest" description="Disordered" evidence="6">
    <location>
        <begin position="1"/>
        <end position="46"/>
    </location>
</feature>
<name>A0A518ETI1_9BACT</name>
<gene>
    <name evidence="9" type="primary">acdA_3</name>
    <name evidence="9" type="ORF">Poly30_29210</name>
</gene>
<evidence type="ECO:0000256" key="6">
    <source>
        <dbReference type="SAM" id="MobiDB-lite"/>
    </source>
</evidence>
<keyword evidence="10" id="KW-1185">Reference proteome</keyword>
<evidence type="ECO:0000256" key="5">
    <source>
        <dbReference type="ARBA" id="ARBA00023002"/>
    </source>
</evidence>
<comment type="cofactor">
    <cofactor evidence="1">
        <name>FAD</name>
        <dbReference type="ChEBI" id="CHEBI:57692"/>
    </cofactor>
</comment>
<dbReference type="InterPro" id="IPR037069">
    <property type="entry name" value="AcylCoA_DH/ox_N_sf"/>
</dbReference>
<evidence type="ECO:0000259" key="7">
    <source>
        <dbReference type="Pfam" id="PF00441"/>
    </source>
</evidence>
<dbReference type="InterPro" id="IPR046373">
    <property type="entry name" value="Acyl-CoA_Oxase/DH_mid-dom_sf"/>
</dbReference>
<protein>
    <submittedName>
        <fullName evidence="9">Acyl-CoA dehydrogenase</fullName>
        <ecNumber evidence="9">1.3.99.-</ecNumber>
    </submittedName>
</protein>
<proteinExistence type="inferred from homology"/>
<dbReference type="Pfam" id="PF00441">
    <property type="entry name" value="Acyl-CoA_dh_1"/>
    <property type="match status" value="1"/>
</dbReference>
<dbReference type="Gene3D" id="2.40.110.10">
    <property type="entry name" value="Butyryl-CoA Dehydrogenase, subunit A, domain 2"/>
    <property type="match status" value="1"/>
</dbReference>
<sequence length="719" mass="76979">MFTQAMTDTALDPSKAPVPATEGASSPETDAPDGPGSTAAQALAAAGDAEQARDVAALDDSAIAAQKRLGASRAGLVQRLVYGPAPKAEELSSGAKIGKGADGKGLSRAGQAMVKAAIGCIGRGEAFEADAKLSAALRKAVAEEKGYSFTVPEEFGGAGSNYGDLALAEEALAANGLGALAVEVSGELTIGAGSLLAYGTDAQKSTFLPMLSEGRLMAFALTEVGVGVNAKKVQAYVELDEENDCYRLHATGPRAKMYITNASHGALAGLVARIGKNGRKVGLFIVELPEHDVKVGDDDPRSGKEGAKTDWGFECHSTEVSAFMANHNSRMEFENFPIPRSNQIEADGVEVLFYCLRMGRCMLAAMSAGYQRMLAADAAYFARLRTGVGGRVIKHELPRLNLGTVLGGALQSRALSHLSLQQDADGVDLAGLRDLTKSAASGTAMESQAATEHVLGGRTFHTSQRVSDSRANIHVFGVVEGEDDLILMGMVKDVTGGFTERYMAGMLGVIQSINVDDDGNPVAPQDMILRITPLTALKYPGRVVKATGRLLSNASFWALVGWIVMNGLIEVLRLPLRLVPTAWMPRYRALPKRLRGPARWAERGLRFVRWQNLGLNLWFQLELTRAQIPLQRLGKTMEHLTAIVALCYHASKQDITQQRVAELQSRRLMAKTRAIGILSDLVGMERLREVVAEVGSDIEFGRSTLITDIEPQMYAMPWE</sequence>
<dbReference type="InterPro" id="IPR009100">
    <property type="entry name" value="AcylCoA_DH/oxidase_NM_dom_sf"/>
</dbReference>
<feature type="domain" description="Acyl-CoA dehydrogenase/oxidase C-terminal" evidence="7">
    <location>
        <begin position="347"/>
        <end position="487"/>
    </location>
</feature>
<evidence type="ECO:0000313" key="10">
    <source>
        <dbReference type="Proteomes" id="UP000320390"/>
    </source>
</evidence>
<dbReference type="AlphaFoldDB" id="A0A518ETI1"/>
<evidence type="ECO:0000256" key="1">
    <source>
        <dbReference type="ARBA" id="ARBA00001974"/>
    </source>
</evidence>
<dbReference type="PANTHER" id="PTHR48083">
    <property type="entry name" value="MEDIUM-CHAIN SPECIFIC ACYL-COA DEHYDROGENASE, MITOCHONDRIAL-RELATED"/>
    <property type="match status" value="1"/>
</dbReference>
<keyword evidence="3" id="KW-0285">Flavoprotein</keyword>
<evidence type="ECO:0000313" key="9">
    <source>
        <dbReference type="EMBL" id="QDV07397.1"/>
    </source>
</evidence>
<dbReference type="InterPro" id="IPR009075">
    <property type="entry name" value="AcylCo_DH/oxidase_C"/>
</dbReference>
<dbReference type="GO" id="GO:0050660">
    <property type="term" value="F:flavin adenine dinucleotide binding"/>
    <property type="evidence" value="ECO:0007669"/>
    <property type="project" value="InterPro"/>
</dbReference>
<dbReference type="Gene3D" id="1.10.540.10">
    <property type="entry name" value="Acyl-CoA dehydrogenase/oxidase, N-terminal domain"/>
    <property type="match status" value="1"/>
</dbReference>
<evidence type="ECO:0000256" key="3">
    <source>
        <dbReference type="ARBA" id="ARBA00022630"/>
    </source>
</evidence>
<dbReference type="GO" id="GO:0033539">
    <property type="term" value="P:fatty acid beta-oxidation using acyl-CoA dehydrogenase"/>
    <property type="evidence" value="ECO:0007669"/>
    <property type="project" value="TreeGrafter"/>
</dbReference>